<evidence type="ECO:0000313" key="7">
    <source>
        <dbReference type="Proteomes" id="UP000332933"/>
    </source>
</evidence>
<accession>A0A485KVD1</accession>
<dbReference type="SMART" id="SM00369">
    <property type="entry name" value="LRR_TYP"/>
    <property type="match status" value="2"/>
</dbReference>
<evidence type="ECO:0000256" key="1">
    <source>
        <dbReference type="ARBA" id="ARBA00022614"/>
    </source>
</evidence>
<reference evidence="6 7" key="1">
    <citation type="submission" date="2019-03" db="EMBL/GenBank/DDBJ databases">
        <authorList>
            <person name="Gaulin E."/>
            <person name="Dumas B."/>
        </authorList>
    </citation>
    <scope>NUCLEOTIDE SEQUENCE [LARGE SCALE GENOMIC DNA]</scope>
    <source>
        <strain evidence="6">CBS 568.67</strain>
    </source>
</reference>
<keyword evidence="1" id="KW-0433">Leucine-rich repeat</keyword>
<evidence type="ECO:0000313" key="5">
    <source>
        <dbReference type="EMBL" id="KAF0697230.1"/>
    </source>
</evidence>
<sequence>MRAPIAADATQTPTHGEGYARKESLGEVQAPDLDEGLHLKEIATKVHPEAPPPRSRRFLLWYVGEKGTTGKRYCGARLSRGPFICLHVVGGILLLLLILVPIMTAVVVPHMIQSKFDEAIRLNPFGKAEHPASSPRLPSSFEVLPEGSGADFRFNMTLAPVMSIGGTVELVGPTVFTISDPQGKAWASVTVRDSIAFPVTQTNALSMVGNFSVFDKPSQACIDSIFPNKMIPLVVETAWTIKFWGFVWYHNLALQSRYDMPIPTTLQEKFDDVVQHPFTTSSNGSSSNTTFELFSMGAPSNFRINTTVANLTILPGVVEVVGPTVFSISDVTGKGWGNVTFNSVSFPIHKTVRLSLYGNFTLYGLPSLSVLASIATTNQFVMVVKTWWTIRFFGQVWFDHLQLQSQFDFNSDTGSQLWAMVKLPSCARLTQSRLSIYLLAWVYICLCGAPVDLYVAKLFLPTPTAVAYSLLIQLHLVAILSLTCFASRLSITPSATASSVLARFEAFNDHVFIGLNLVAIACQTYQTVQMFATMVEPSKVHAYALLVVLYCVLSPWIVYIEHIPTKTIVLNVADSLFNFTLTIVHPLFSVILRTFEYVALDRNLGRDNLWATQTALQIRLMAVSDPFDLVCKIGMHLSTVVALSRLGHALLSAKTSAGWVEVPPTTHFIPRRPSKRLNHVNLTLSLLWGLGLSICILRSTTQRTECPVSCVADAKPLFDLGCHCGYLHLNCHSLGVTDPTPFLNTSQIGTSLLELQVSRCDLPRGLDAATLRPFQTLTRLFVLFSNMSSWDGPLPPSVTNVAIRYSNLQTMPHALDVNLSSVLAVITIEGCPLTGPIPDATFQAWQANIQRIAFINASLTSVPLGLATLPKLTQLSLRQNEIASLPDDTWLSTLASRQLTNIGLGGNQLQQMPMVLAQPKIVLDLSGNAITAIPPDLDANLLVKRNVVLDGTPYCDDTSQHRPASCKSLCAPGCGIAMVGDYWCDLVCFTPSCGYDGGDCDVFGFDNLPT</sequence>
<organism evidence="6 7">
    <name type="scientific">Aphanomyces stellatus</name>
    <dbReference type="NCBI Taxonomy" id="120398"/>
    <lineage>
        <taxon>Eukaryota</taxon>
        <taxon>Sar</taxon>
        <taxon>Stramenopiles</taxon>
        <taxon>Oomycota</taxon>
        <taxon>Saprolegniomycetes</taxon>
        <taxon>Saprolegniales</taxon>
        <taxon>Verrucalvaceae</taxon>
        <taxon>Aphanomyces</taxon>
    </lineage>
</organism>
<evidence type="ECO:0000313" key="6">
    <source>
        <dbReference type="EMBL" id="VFT88913.1"/>
    </source>
</evidence>
<keyword evidence="2" id="KW-0677">Repeat</keyword>
<protein>
    <submittedName>
        <fullName evidence="6">Aste57867_12058 protein</fullName>
    </submittedName>
</protein>
<feature type="transmembrane region" description="Helical" evidence="4">
    <location>
        <begin position="81"/>
        <end position="108"/>
    </location>
</feature>
<name>A0A485KVD1_9STRA</name>
<dbReference type="InterPro" id="IPR050333">
    <property type="entry name" value="SLRP"/>
</dbReference>
<evidence type="ECO:0000256" key="3">
    <source>
        <dbReference type="SAM" id="MobiDB-lite"/>
    </source>
</evidence>
<reference evidence="5" key="2">
    <citation type="submission" date="2019-06" db="EMBL/GenBank/DDBJ databases">
        <title>Genomics analysis of Aphanomyces spp. identifies a new class of oomycete effector associated with host adaptation.</title>
        <authorList>
            <person name="Gaulin E."/>
        </authorList>
    </citation>
    <scope>NUCLEOTIDE SEQUENCE</scope>
    <source>
        <strain evidence="5">CBS 578.67</strain>
    </source>
</reference>
<proteinExistence type="predicted"/>
<keyword evidence="7" id="KW-1185">Reference proteome</keyword>
<feature type="transmembrane region" description="Helical" evidence="4">
    <location>
        <begin position="511"/>
        <end position="528"/>
    </location>
</feature>
<evidence type="ECO:0000256" key="4">
    <source>
        <dbReference type="SAM" id="Phobius"/>
    </source>
</evidence>
<dbReference type="InterPro" id="IPR032675">
    <property type="entry name" value="LRR_dom_sf"/>
</dbReference>
<dbReference type="PROSITE" id="PS51450">
    <property type="entry name" value="LRR"/>
    <property type="match status" value="1"/>
</dbReference>
<keyword evidence="4" id="KW-0812">Transmembrane</keyword>
<dbReference type="Gene3D" id="3.30.300.320">
    <property type="match status" value="1"/>
</dbReference>
<dbReference type="AlphaFoldDB" id="A0A485KVD1"/>
<keyword evidence="4" id="KW-1133">Transmembrane helix</keyword>
<dbReference type="InterPro" id="IPR001611">
    <property type="entry name" value="Leu-rich_rpt"/>
</dbReference>
<dbReference type="InterPro" id="IPR003591">
    <property type="entry name" value="Leu-rich_rpt_typical-subtyp"/>
</dbReference>
<gene>
    <name evidence="6" type="primary">Aste57867_12058</name>
    <name evidence="5" type="ORF">As57867_012013</name>
    <name evidence="6" type="ORF">ASTE57867_12058</name>
</gene>
<dbReference type="PANTHER" id="PTHR45712">
    <property type="entry name" value="AGAP008170-PA"/>
    <property type="match status" value="1"/>
</dbReference>
<dbReference type="PANTHER" id="PTHR45712:SF22">
    <property type="entry name" value="INSULIN-LIKE GROWTH FACTOR-BINDING PROTEIN COMPLEX ACID LABILE SUBUNIT"/>
    <property type="match status" value="1"/>
</dbReference>
<feature type="transmembrane region" description="Helical" evidence="4">
    <location>
        <begin position="467"/>
        <end position="491"/>
    </location>
</feature>
<feature type="region of interest" description="Disordered" evidence="3">
    <location>
        <begin position="1"/>
        <end position="23"/>
    </location>
</feature>
<dbReference type="EMBL" id="VJMH01005337">
    <property type="protein sequence ID" value="KAF0697230.1"/>
    <property type="molecule type" value="Genomic_DNA"/>
</dbReference>
<dbReference type="OrthoDB" id="76963at2759"/>
<feature type="transmembrane region" description="Helical" evidence="4">
    <location>
        <begin position="540"/>
        <end position="559"/>
    </location>
</feature>
<keyword evidence="4" id="KW-0472">Membrane</keyword>
<feature type="transmembrane region" description="Helical" evidence="4">
    <location>
        <begin position="434"/>
        <end position="455"/>
    </location>
</feature>
<dbReference type="GO" id="GO:0005615">
    <property type="term" value="C:extracellular space"/>
    <property type="evidence" value="ECO:0007669"/>
    <property type="project" value="TreeGrafter"/>
</dbReference>
<dbReference type="EMBL" id="CAADRA010005358">
    <property type="protein sequence ID" value="VFT88913.1"/>
    <property type="molecule type" value="Genomic_DNA"/>
</dbReference>
<dbReference type="SUPFAM" id="SSF52058">
    <property type="entry name" value="L domain-like"/>
    <property type="match status" value="1"/>
</dbReference>
<dbReference type="Proteomes" id="UP000332933">
    <property type="component" value="Unassembled WGS sequence"/>
</dbReference>
<evidence type="ECO:0000256" key="2">
    <source>
        <dbReference type="ARBA" id="ARBA00022737"/>
    </source>
</evidence>
<dbReference type="Gene3D" id="3.80.10.10">
    <property type="entry name" value="Ribonuclease Inhibitor"/>
    <property type="match status" value="1"/>
</dbReference>